<name>A0A174TRX1_9FIRM</name>
<keyword evidence="7" id="KW-0411">Iron-sulfur</keyword>
<dbReference type="SFLD" id="SFLDG01082">
    <property type="entry name" value="B12-binding_domain_containing"/>
    <property type="match status" value="1"/>
</dbReference>
<dbReference type="Proteomes" id="UP000095712">
    <property type="component" value="Unassembled WGS sequence"/>
</dbReference>
<dbReference type="PROSITE" id="PS51918">
    <property type="entry name" value="RADICAL_SAM"/>
    <property type="match status" value="1"/>
</dbReference>
<accession>A0A174TRX1</accession>
<dbReference type="SFLD" id="SFLDS00029">
    <property type="entry name" value="Radical_SAM"/>
    <property type="match status" value="1"/>
</dbReference>
<dbReference type="InterPro" id="IPR006158">
    <property type="entry name" value="Cobalamin-bd"/>
</dbReference>
<dbReference type="Pfam" id="PF02310">
    <property type="entry name" value="B12-binding"/>
    <property type="match status" value="1"/>
</dbReference>
<dbReference type="Proteomes" id="UP000477156">
    <property type="component" value="Unassembled WGS sequence"/>
</dbReference>
<dbReference type="CDD" id="cd01335">
    <property type="entry name" value="Radical_SAM"/>
    <property type="match status" value="1"/>
</dbReference>
<gene>
    <name evidence="10" type="ORF">ERS852523_04075</name>
    <name evidence="11" type="ORF">GT712_10005</name>
</gene>
<dbReference type="GO" id="GO:0031419">
    <property type="term" value="F:cobalamin binding"/>
    <property type="evidence" value="ECO:0007669"/>
    <property type="project" value="InterPro"/>
</dbReference>
<evidence type="ECO:0000256" key="2">
    <source>
        <dbReference type="ARBA" id="ARBA00022603"/>
    </source>
</evidence>
<evidence type="ECO:0000259" key="8">
    <source>
        <dbReference type="PROSITE" id="PS51332"/>
    </source>
</evidence>
<dbReference type="Gene3D" id="3.40.50.280">
    <property type="entry name" value="Cobalamin-binding domain"/>
    <property type="match status" value="1"/>
</dbReference>
<dbReference type="InterPro" id="IPR058240">
    <property type="entry name" value="rSAM_sf"/>
</dbReference>
<dbReference type="OrthoDB" id="9801659at2"/>
<evidence type="ECO:0000313" key="13">
    <source>
        <dbReference type="Proteomes" id="UP000477156"/>
    </source>
</evidence>
<dbReference type="PANTHER" id="PTHR43409">
    <property type="entry name" value="ANAEROBIC MAGNESIUM-PROTOPORPHYRIN IX MONOMETHYL ESTER CYCLASE-RELATED"/>
    <property type="match status" value="1"/>
</dbReference>
<proteinExistence type="predicted"/>
<dbReference type="SMART" id="SM00729">
    <property type="entry name" value="Elp3"/>
    <property type="match status" value="1"/>
</dbReference>
<keyword evidence="3 10" id="KW-0808">Transferase</keyword>
<keyword evidence="2" id="KW-0489">Methyltransferase</keyword>
<reference evidence="11 13" key="2">
    <citation type="journal article" date="2019" name="Nat. Med.">
        <title>A library of human gut bacterial isolates paired with longitudinal multiomics data enables mechanistic microbiome research.</title>
        <authorList>
            <person name="Poyet M."/>
            <person name="Groussin M."/>
            <person name="Gibbons S.M."/>
            <person name="Avila-Pacheco J."/>
            <person name="Jiang X."/>
            <person name="Kearney S.M."/>
            <person name="Perrotta A.R."/>
            <person name="Berdy B."/>
            <person name="Zhao S."/>
            <person name="Lieberman T.D."/>
            <person name="Swanson P.K."/>
            <person name="Smith M."/>
            <person name="Roesemann S."/>
            <person name="Alexander J.E."/>
            <person name="Rich S.A."/>
            <person name="Livny J."/>
            <person name="Vlamakis H."/>
            <person name="Clish C."/>
            <person name="Bullock K."/>
            <person name="Deik A."/>
            <person name="Scott J."/>
            <person name="Pierce K.A."/>
            <person name="Xavier R.J."/>
            <person name="Alm E.J."/>
        </authorList>
    </citation>
    <scope>NUCLEOTIDE SEQUENCE [LARGE SCALE GENOMIC DNA]</scope>
    <source>
        <strain evidence="11 13">BIOML-A12</strain>
    </source>
</reference>
<dbReference type="Gene3D" id="3.80.30.20">
    <property type="entry name" value="tm_1862 like domain"/>
    <property type="match status" value="1"/>
</dbReference>
<dbReference type="InterPro" id="IPR051198">
    <property type="entry name" value="BchE-like"/>
</dbReference>
<organism evidence="10 12">
    <name type="scientific">Blautia wexlerae</name>
    <dbReference type="NCBI Taxonomy" id="418240"/>
    <lineage>
        <taxon>Bacteria</taxon>
        <taxon>Bacillati</taxon>
        <taxon>Bacillota</taxon>
        <taxon>Clostridia</taxon>
        <taxon>Lachnospirales</taxon>
        <taxon>Lachnospiraceae</taxon>
        <taxon>Blautia</taxon>
    </lineage>
</organism>
<dbReference type="InterPro" id="IPR023404">
    <property type="entry name" value="rSAM_horseshoe"/>
</dbReference>
<dbReference type="GO" id="GO:0046872">
    <property type="term" value="F:metal ion binding"/>
    <property type="evidence" value="ECO:0007669"/>
    <property type="project" value="UniProtKB-KW"/>
</dbReference>
<dbReference type="SUPFAM" id="SSF102114">
    <property type="entry name" value="Radical SAM enzymes"/>
    <property type="match status" value="1"/>
</dbReference>
<evidence type="ECO:0000256" key="5">
    <source>
        <dbReference type="ARBA" id="ARBA00022723"/>
    </source>
</evidence>
<dbReference type="RefSeq" id="WP_025579361.1">
    <property type="nucleotide sequence ID" value="NZ_CZAW01000079.1"/>
</dbReference>
<dbReference type="EMBL" id="WWVF01000017">
    <property type="protein sequence ID" value="MZS89396.1"/>
    <property type="molecule type" value="Genomic_DNA"/>
</dbReference>
<dbReference type="InterPro" id="IPR006638">
    <property type="entry name" value="Elp3/MiaA/NifB-like_rSAM"/>
</dbReference>
<evidence type="ECO:0000256" key="6">
    <source>
        <dbReference type="ARBA" id="ARBA00023004"/>
    </source>
</evidence>
<dbReference type="SFLD" id="SFLDG01123">
    <property type="entry name" value="methyltransferase_(Class_B)"/>
    <property type="match status" value="1"/>
</dbReference>
<evidence type="ECO:0000256" key="3">
    <source>
        <dbReference type="ARBA" id="ARBA00022679"/>
    </source>
</evidence>
<evidence type="ECO:0000259" key="9">
    <source>
        <dbReference type="PROSITE" id="PS51918"/>
    </source>
</evidence>
<evidence type="ECO:0000256" key="7">
    <source>
        <dbReference type="ARBA" id="ARBA00023014"/>
    </source>
</evidence>
<dbReference type="AlphaFoldDB" id="A0A174TRX1"/>
<feature type="domain" description="Radical SAM core" evidence="9">
    <location>
        <begin position="188"/>
        <end position="411"/>
    </location>
</feature>
<protein>
    <submittedName>
        <fullName evidence="10">(Dimethylallyl)adenosine tRNA methylthiotransferase</fullName>
    </submittedName>
    <submittedName>
        <fullName evidence="11">Radical SAM protein</fullName>
    </submittedName>
</protein>
<dbReference type="CDD" id="cd02068">
    <property type="entry name" value="radical_SAM_B12_BD"/>
    <property type="match status" value="1"/>
</dbReference>
<dbReference type="GO" id="GO:0016740">
    <property type="term" value="F:transferase activity"/>
    <property type="evidence" value="ECO:0007669"/>
    <property type="project" value="UniProtKB-KW"/>
</dbReference>
<evidence type="ECO:0000256" key="4">
    <source>
        <dbReference type="ARBA" id="ARBA00022691"/>
    </source>
</evidence>
<dbReference type="Pfam" id="PF04055">
    <property type="entry name" value="Radical_SAM"/>
    <property type="match status" value="1"/>
</dbReference>
<dbReference type="InterPro" id="IPR007197">
    <property type="entry name" value="rSAM"/>
</dbReference>
<comment type="cofactor">
    <cofactor evidence="1">
        <name>[4Fe-4S] cluster</name>
        <dbReference type="ChEBI" id="CHEBI:49883"/>
    </cofactor>
</comment>
<keyword evidence="4" id="KW-0949">S-adenosyl-L-methionine</keyword>
<dbReference type="GeneID" id="75077737"/>
<dbReference type="GO" id="GO:0051539">
    <property type="term" value="F:4 iron, 4 sulfur cluster binding"/>
    <property type="evidence" value="ECO:0007669"/>
    <property type="project" value="UniProtKB-KW"/>
</dbReference>
<keyword evidence="5" id="KW-0479">Metal-binding</keyword>
<feature type="domain" description="B12-binding" evidence="8">
    <location>
        <begin position="13"/>
        <end position="147"/>
    </location>
</feature>
<keyword evidence="6" id="KW-0408">Iron</keyword>
<sequence>MKVEKVLLINCTLDKHSRAKIHNVVSSPNLGLLSIAGVLIMHGYDVKILDFFADPIKKEQYKKILEEFNPDVIGYSVYTRTVPFLRRMVELNKKIGYEGITVVGGPHPSFNEREMLDDIGADFVIKGEGEFTFLKLLESLKYPVQYPISRVKGISYRIKNDIYISEKIEYIENLDALPLQAIGIIDPEKYSTAFTLITSRGCPGNCVYCASRALSGNKYRMRSAENIICEIYFLSEKLNSRKFLILDDTFTANKERLEYFCLLLSKYNEKYAFRIESRVDAVREKDIDALKKVGCEVIHFGVESGSQEIIKKIGKNINLSWAKEIMCYANKQNIHVVASFIIGHFCDTERTIQETISLMEILRNSGIEVSVAGCVPFPGTPLYEHKDKLGISIHAHSWQEYDFSNMIISTSYLSQEQLRELLFSAVTKIS</sequence>
<evidence type="ECO:0000313" key="10">
    <source>
        <dbReference type="EMBL" id="CUQ12964.1"/>
    </source>
</evidence>
<dbReference type="EMBL" id="CZAW01000079">
    <property type="protein sequence ID" value="CUQ12964.1"/>
    <property type="molecule type" value="Genomic_DNA"/>
</dbReference>
<dbReference type="SUPFAM" id="SSF52242">
    <property type="entry name" value="Cobalamin (vitamin B12)-binding domain"/>
    <property type="match status" value="1"/>
</dbReference>
<evidence type="ECO:0000313" key="12">
    <source>
        <dbReference type="Proteomes" id="UP000095712"/>
    </source>
</evidence>
<evidence type="ECO:0000256" key="1">
    <source>
        <dbReference type="ARBA" id="ARBA00001966"/>
    </source>
</evidence>
<dbReference type="InterPro" id="IPR034466">
    <property type="entry name" value="Methyltransferase_Class_B"/>
</dbReference>
<reference evidence="10 12" key="1">
    <citation type="submission" date="2015-09" db="EMBL/GenBank/DDBJ databases">
        <authorList>
            <consortium name="Pathogen Informatics"/>
        </authorList>
    </citation>
    <scope>NUCLEOTIDE SEQUENCE [LARGE SCALE GENOMIC DNA]</scope>
    <source>
        <strain evidence="10 12">2789STDY5834911</strain>
    </source>
</reference>
<dbReference type="InterPro" id="IPR036724">
    <property type="entry name" value="Cobalamin-bd_sf"/>
</dbReference>
<dbReference type="PROSITE" id="PS51332">
    <property type="entry name" value="B12_BINDING"/>
    <property type="match status" value="1"/>
</dbReference>
<evidence type="ECO:0000313" key="11">
    <source>
        <dbReference type="EMBL" id="MZS89396.1"/>
    </source>
</evidence>
<dbReference type="PANTHER" id="PTHR43409:SF7">
    <property type="entry name" value="BLL1977 PROTEIN"/>
    <property type="match status" value="1"/>
</dbReference>